<dbReference type="InterPro" id="IPR045257">
    <property type="entry name" value="E2/Pdx1"/>
</dbReference>
<name>A0A2N3KJJ2_9PROT</name>
<dbReference type="CDD" id="cd06849">
    <property type="entry name" value="lipoyl_domain"/>
    <property type="match status" value="1"/>
</dbReference>
<dbReference type="EC" id="2.3.1.12" evidence="8"/>
<feature type="domain" description="Lipoyl-binding" evidence="10">
    <location>
        <begin position="2"/>
        <end position="78"/>
    </location>
</feature>
<dbReference type="InterPro" id="IPR000089">
    <property type="entry name" value="Biotin_lipoyl"/>
</dbReference>
<dbReference type="InterPro" id="IPR004167">
    <property type="entry name" value="PSBD"/>
</dbReference>
<accession>A0A2N3KJJ2</accession>
<evidence type="ECO:0000256" key="6">
    <source>
        <dbReference type="ARBA" id="ARBA00025211"/>
    </source>
</evidence>
<evidence type="ECO:0000259" key="10">
    <source>
        <dbReference type="PROSITE" id="PS50968"/>
    </source>
</evidence>
<dbReference type="InterPro" id="IPR001078">
    <property type="entry name" value="2-oxoacid_DH_actylTfrase"/>
</dbReference>
<dbReference type="InterPro" id="IPR036625">
    <property type="entry name" value="E3-bd_dom_sf"/>
</dbReference>
<comment type="subunit">
    <text evidence="2">Forms a 24-polypeptide structural core with octahedral symmetry.</text>
</comment>
<dbReference type="PROSITE" id="PS51826">
    <property type="entry name" value="PSBD"/>
    <property type="match status" value="1"/>
</dbReference>
<dbReference type="Pfam" id="PF02817">
    <property type="entry name" value="E3_binding"/>
    <property type="match status" value="1"/>
</dbReference>
<comment type="function">
    <text evidence="6">The pyruvate dehydrogenase complex catalyzes the overall conversion of pyruvate to acetyl-CoA and CO(2). It contains multiple copies of three enzymatic components: pyruvate dehydrogenase (E1), dihydrolipoamide acetyltransferase (E2) and lipoamide dehydrogenase (E3).</text>
</comment>
<dbReference type="InterPro" id="IPR023213">
    <property type="entry name" value="CAT-like_dom_sf"/>
</dbReference>
<reference evidence="13 15" key="1">
    <citation type="submission" date="2017-09" db="EMBL/GenBank/DDBJ databases">
        <title>Biodiversity and function of Thalassospira species in the particle-attached aromatic-hydrocarbon-degrading consortia from the surface seawater of the South China Sea.</title>
        <authorList>
            <person name="Dong C."/>
            <person name="Liu R."/>
            <person name="Shao Z."/>
        </authorList>
    </citation>
    <scope>NUCLEOTIDE SEQUENCE [LARGE SCALE GENOMIC DNA]</scope>
    <source>
        <strain evidence="13 15">CSC1P2</strain>
    </source>
</reference>
<dbReference type="PROSITE" id="PS00189">
    <property type="entry name" value="LIPOYL"/>
    <property type="match status" value="1"/>
</dbReference>
<organism evidence="13 15">
    <name type="scientific">Thalassospira marina</name>
    <dbReference type="NCBI Taxonomy" id="2048283"/>
    <lineage>
        <taxon>Bacteria</taxon>
        <taxon>Pseudomonadati</taxon>
        <taxon>Pseudomonadota</taxon>
        <taxon>Alphaproteobacteria</taxon>
        <taxon>Rhodospirillales</taxon>
        <taxon>Thalassospiraceae</taxon>
        <taxon>Thalassospira</taxon>
    </lineage>
</organism>
<gene>
    <name evidence="13" type="ORF">COO20_19550</name>
    <name evidence="12" type="ORF">CSC3H3_10040</name>
</gene>
<keyword evidence="3 8" id="KW-0808">Transferase</keyword>
<evidence type="ECO:0000256" key="4">
    <source>
        <dbReference type="ARBA" id="ARBA00022823"/>
    </source>
</evidence>
<dbReference type="Proteomes" id="UP000233458">
    <property type="component" value="Chromosome"/>
</dbReference>
<proteinExistence type="inferred from homology"/>
<dbReference type="SUPFAM" id="SSF52777">
    <property type="entry name" value="CoA-dependent acyltransferases"/>
    <property type="match status" value="1"/>
</dbReference>
<dbReference type="GO" id="GO:0004742">
    <property type="term" value="F:dihydrolipoyllysine-residue acetyltransferase activity"/>
    <property type="evidence" value="ECO:0007669"/>
    <property type="project" value="UniProtKB-UniRule"/>
</dbReference>
<dbReference type="Proteomes" id="UP000233597">
    <property type="component" value="Unassembled WGS sequence"/>
</dbReference>
<dbReference type="InterPro" id="IPR003016">
    <property type="entry name" value="2-oxoA_DH_lipoyl-BS"/>
</dbReference>
<dbReference type="FunFam" id="2.40.50.100:FF:000010">
    <property type="entry name" value="Acetyltransferase component of pyruvate dehydrogenase complex"/>
    <property type="match status" value="1"/>
</dbReference>
<evidence type="ECO:0000313" key="12">
    <source>
        <dbReference type="EMBL" id="AUG53016.1"/>
    </source>
</evidence>
<evidence type="ECO:0000256" key="7">
    <source>
        <dbReference type="ARBA" id="ARBA00048370"/>
    </source>
</evidence>
<evidence type="ECO:0000313" key="14">
    <source>
        <dbReference type="Proteomes" id="UP000233458"/>
    </source>
</evidence>
<dbReference type="EMBL" id="NWTK01000015">
    <property type="protein sequence ID" value="PKR50643.1"/>
    <property type="molecule type" value="Genomic_DNA"/>
</dbReference>
<dbReference type="PANTHER" id="PTHR23151:SF90">
    <property type="entry name" value="DIHYDROLIPOYLLYSINE-RESIDUE ACETYLTRANSFERASE COMPONENT OF PYRUVATE DEHYDROGENASE COMPLEX, MITOCHONDRIAL-RELATED"/>
    <property type="match status" value="1"/>
</dbReference>
<reference evidence="12 14" key="2">
    <citation type="submission" date="2017-10" db="EMBL/GenBank/DDBJ databases">
        <title>Biodiversity and function of Thalassospira species in the particle-attached aromatic-hydrocarbon-degrading consortia from the surface seawater of the China South Sea.</title>
        <authorList>
            <person name="Dong C."/>
            <person name="Liu R."/>
            <person name="Shao Z."/>
        </authorList>
    </citation>
    <scope>NUCLEOTIDE SEQUENCE [LARGE SCALE GENOMIC DNA]</scope>
    <source>
        <strain evidence="12 14">CSC3H3</strain>
    </source>
</reference>
<keyword evidence="13" id="KW-0670">Pyruvate</keyword>
<dbReference type="Gene3D" id="3.30.559.10">
    <property type="entry name" value="Chloramphenicol acetyltransferase-like domain"/>
    <property type="match status" value="1"/>
</dbReference>
<evidence type="ECO:0000313" key="15">
    <source>
        <dbReference type="Proteomes" id="UP000233597"/>
    </source>
</evidence>
<comment type="similarity">
    <text evidence="1 8">Belongs to the 2-oxoacid dehydrogenase family.</text>
</comment>
<feature type="domain" description="Peripheral subunit-binding (PSBD)" evidence="11">
    <location>
        <begin position="134"/>
        <end position="171"/>
    </location>
</feature>
<dbReference type="PROSITE" id="PS50968">
    <property type="entry name" value="BIOTINYL_LIPOYL"/>
    <property type="match status" value="1"/>
</dbReference>
<evidence type="ECO:0000313" key="13">
    <source>
        <dbReference type="EMBL" id="PKR50643.1"/>
    </source>
</evidence>
<dbReference type="GO" id="GO:0045254">
    <property type="term" value="C:pyruvate dehydrogenase complex"/>
    <property type="evidence" value="ECO:0007669"/>
    <property type="project" value="UniProtKB-UniRule"/>
</dbReference>
<dbReference type="SUPFAM" id="SSF51230">
    <property type="entry name" value="Single hybrid motif"/>
    <property type="match status" value="1"/>
</dbReference>
<sequence>MPVKILMPALSPTMTEGTLAKWLVKEGDTVESGDVLAEIETDKATMEVEAVDEGKIGKILVSEGTEGVAVNAVIALLLEEDEDESALDGADTSGPDVGGDAAASAPKEEKSESKDVAPAASSAPAAGKDGDRVKASPLARRIASQEGLELSGVDGSGPRGRIVKRDVEAALSNKSAAKADAPAAAKADAPAAAAPAAKAPATSGWNPDLTGLPEYEEIPNTTMRKVIARRLTESKQQVPHFYLTIDCQIDNLLSVRKQLNEKAGEGVKVSVNDMVIRASSIALKRVPAANAIWTDAAILQCKQQDISVAVAIDGGLITPVIRNAGGKGLAEISTEMKALAAKARDGKLQPQEFQGGTFSVSNLGMFGIKDFAAIINPPQGCILAVGAGEQRPVVKDGALAIATVMSCTLSVDHRVVDGAVGAEFMAEFKKLIEDPLSMLL</sequence>
<dbReference type="RefSeq" id="WP_101269654.1">
    <property type="nucleotide sequence ID" value="NZ_CP024199.1"/>
</dbReference>
<dbReference type="InterPro" id="IPR006257">
    <property type="entry name" value="LAT1"/>
</dbReference>
<evidence type="ECO:0000259" key="11">
    <source>
        <dbReference type="PROSITE" id="PS51826"/>
    </source>
</evidence>
<feature type="compositionally biased region" description="Low complexity" evidence="9">
    <location>
        <begin position="117"/>
        <end position="126"/>
    </location>
</feature>
<keyword evidence="4 8" id="KW-0450">Lipoyl</keyword>
<keyword evidence="14" id="KW-1185">Reference proteome</keyword>
<dbReference type="InterPro" id="IPR011053">
    <property type="entry name" value="Single_hybrid_motif"/>
</dbReference>
<evidence type="ECO:0000256" key="2">
    <source>
        <dbReference type="ARBA" id="ARBA00011484"/>
    </source>
</evidence>
<dbReference type="GO" id="GO:0006086">
    <property type="term" value="P:pyruvate decarboxylation to acetyl-CoA"/>
    <property type="evidence" value="ECO:0007669"/>
    <property type="project" value="InterPro"/>
</dbReference>
<evidence type="ECO:0000256" key="3">
    <source>
        <dbReference type="ARBA" id="ARBA00022679"/>
    </source>
</evidence>
<feature type="region of interest" description="Disordered" evidence="9">
    <location>
        <begin position="84"/>
        <end position="133"/>
    </location>
</feature>
<dbReference type="NCBIfam" id="TIGR01349">
    <property type="entry name" value="PDHac_trf_mito"/>
    <property type="match status" value="1"/>
</dbReference>
<keyword evidence="5 8" id="KW-0012">Acyltransferase</keyword>
<dbReference type="PANTHER" id="PTHR23151">
    <property type="entry name" value="DIHYDROLIPOAMIDE ACETYL/SUCCINYL-TRANSFERASE-RELATED"/>
    <property type="match status" value="1"/>
</dbReference>
<dbReference type="Gene3D" id="2.40.50.100">
    <property type="match status" value="1"/>
</dbReference>
<evidence type="ECO:0000256" key="1">
    <source>
        <dbReference type="ARBA" id="ARBA00007317"/>
    </source>
</evidence>
<dbReference type="Pfam" id="PF00198">
    <property type="entry name" value="2-oxoacid_dh"/>
    <property type="match status" value="1"/>
</dbReference>
<protein>
    <recommendedName>
        <fullName evidence="8">Acetyltransferase component of pyruvate dehydrogenase complex</fullName>
        <ecNumber evidence="8">2.3.1.12</ecNumber>
    </recommendedName>
</protein>
<dbReference type="Gene3D" id="4.10.320.10">
    <property type="entry name" value="E3-binding domain"/>
    <property type="match status" value="1"/>
</dbReference>
<dbReference type="KEGG" id="thac:CSC3H3_10040"/>
<comment type="catalytic activity">
    <reaction evidence="7 8">
        <text>N(6)-[(R)-dihydrolipoyl]-L-lysyl-[protein] + acetyl-CoA = N(6)-[(R)-S(8)-acetyldihydrolipoyl]-L-lysyl-[protein] + CoA</text>
        <dbReference type="Rhea" id="RHEA:17017"/>
        <dbReference type="Rhea" id="RHEA-COMP:10475"/>
        <dbReference type="Rhea" id="RHEA-COMP:10478"/>
        <dbReference type="ChEBI" id="CHEBI:57287"/>
        <dbReference type="ChEBI" id="CHEBI:57288"/>
        <dbReference type="ChEBI" id="CHEBI:83100"/>
        <dbReference type="ChEBI" id="CHEBI:83111"/>
        <dbReference type="EC" id="2.3.1.12"/>
    </reaction>
</comment>
<dbReference type="OrthoDB" id="9805770at2"/>
<dbReference type="AlphaFoldDB" id="A0A2N3KJJ2"/>
<comment type="cofactor">
    <cofactor evidence="8">
        <name>(R)-lipoate</name>
        <dbReference type="ChEBI" id="CHEBI:83088"/>
    </cofactor>
    <text evidence="8">Binds 1 lipoyl cofactor covalently.</text>
</comment>
<evidence type="ECO:0000256" key="9">
    <source>
        <dbReference type="SAM" id="MobiDB-lite"/>
    </source>
</evidence>
<dbReference type="FunFam" id="3.30.559.10:FF:000003">
    <property type="entry name" value="Acetyltransferase component of pyruvate dehydrogenase complex"/>
    <property type="match status" value="1"/>
</dbReference>
<evidence type="ECO:0000256" key="5">
    <source>
        <dbReference type="ARBA" id="ARBA00023315"/>
    </source>
</evidence>
<feature type="compositionally biased region" description="Basic and acidic residues" evidence="9">
    <location>
        <begin position="106"/>
        <end position="115"/>
    </location>
</feature>
<dbReference type="EMBL" id="CP024199">
    <property type="protein sequence ID" value="AUG53016.1"/>
    <property type="molecule type" value="Genomic_DNA"/>
</dbReference>
<dbReference type="Pfam" id="PF00364">
    <property type="entry name" value="Biotin_lipoyl"/>
    <property type="match status" value="1"/>
</dbReference>
<dbReference type="SUPFAM" id="SSF47005">
    <property type="entry name" value="Peripheral subunit-binding domain of 2-oxo acid dehydrogenase complex"/>
    <property type="match status" value="1"/>
</dbReference>
<evidence type="ECO:0000256" key="8">
    <source>
        <dbReference type="RuleBase" id="RU361137"/>
    </source>
</evidence>